<evidence type="ECO:0000313" key="9">
    <source>
        <dbReference type="Proteomes" id="UP000008631"/>
    </source>
</evidence>
<gene>
    <name evidence="8" type="ordered locus">Isop_0140</name>
</gene>
<evidence type="ECO:0000256" key="3">
    <source>
        <dbReference type="ARBA" id="ARBA00022692"/>
    </source>
</evidence>
<reference key="1">
    <citation type="submission" date="2010-11" db="EMBL/GenBank/DDBJ databases">
        <title>The complete sequence of chromosome of Isophaera pallida ATCC 43644.</title>
        <authorList>
            <consortium name="US DOE Joint Genome Institute (JGI-PGF)"/>
            <person name="Lucas S."/>
            <person name="Copeland A."/>
            <person name="Lapidus A."/>
            <person name="Bruce D."/>
            <person name="Goodwin L."/>
            <person name="Pitluck S."/>
            <person name="Kyrpides N."/>
            <person name="Mavromatis K."/>
            <person name="Pagani I."/>
            <person name="Ivanova N."/>
            <person name="Saunders E."/>
            <person name="Brettin T."/>
            <person name="Detter J.C."/>
            <person name="Han C."/>
            <person name="Tapia R."/>
            <person name="Land M."/>
            <person name="Hauser L."/>
            <person name="Markowitz V."/>
            <person name="Cheng J.-F."/>
            <person name="Hugenholtz P."/>
            <person name="Woyke T."/>
            <person name="Wu D."/>
            <person name="Eisen J.A."/>
        </authorList>
    </citation>
    <scope>NUCLEOTIDE SEQUENCE</scope>
    <source>
        <strain>ATCC 43644</strain>
    </source>
</reference>
<keyword evidence="2" id="KW-1003">Cell membrane</keyword>
<evidence type="ECO:0000256" key="1">
    <source>
        <dbReference type="ARBA" id="ARBA00004651"/>
    </source>
</evidence>
<evidence type="ECO:0000256" key="2">
    <source>
        <dbReference type="ARBA" id="ARBA00022475"/>
    </source>
</evidence>
<dbReference type="PANTHER" id="PTHR35007">
    <property type="entry name" value="INTEGRAL MEMBRANE PROTEIN-RELATED"/>
    <property type="match status" value="1"/>
</dbReference>
<comment type="subcellular location">
    <subcellularLocation>
        <location evidence="1">Cell membrane</location>
        <topology evidence="1">Multi-pass membrane protein</topology>
    </subcellularLocation>
</comment>
<evidence type="ECO:0000256" key="6">
    <source>
        <dbReference type="SAM" id="Phobius"/>
    </source>
</evidence>
<dbReference type="InParanoid" id="E8R642"/>
<dbReference type="PANTHER" id="PTHR35007:SF2">
    <property type="entry name" value="PILUS ASSEMBLE PROTEIN"/>
    <property type="match status" value="1"/>
</dbReference>
<keyword evidence="5 6" id="KW-0472">Membrane</keyword>
<dbReference type="SUPFAM" id="SSF103473">
    <property type="entry name" value="MFS general substrate transporter"/>
    <property type="match status" value="1"/>
</dbReference>
<keyword evidence="4 6" id="KW-1133">Transmembrane helix</keyword>
<dbReference type="Proteomes" id="UP000008631">
    <property type="component" value="Chromosome"/>
</dbReference>
<feature type="transmembrane region" description="Helical" evidence="6">
    <location>
        <begin position="12"/>
        <end position="33"/>
    </location>
</feature>
<dbReference type="InterPro" id="IPR018076">
    <property type="entry name" value="T2SS_GspF_dom"/>
</dbReference>
<dbReference type="KEGG" id="ipa:Isop_0140"/>
<feature type="transmembrane region" description="Helical" evidence="6">
    <location>
        <begin position="105"/>
        <end position="127"/>
    </location>
</feature>
<dbReference type="STRING" id="575540.Isop_0140"/>
<evidence type="ECO:0000256" key="4">
    <source>
        <dbReference type="ARBA" id="ARBA00022989"/>
    </source>
</evidence>
<dbReference type="InterPro" id="IPR036259">
    <property type="entry name" value="MFS_trans_sf"/>
</dbReference>
<keyword evidence="9" id="KW-1185">Reference proteome</keyword>
<evidence type="ECO:0000313" key="8">
    <source>
        <dbReference type="EMBL" id="ADV60737.1"/>
    </source>
</evidence>
<dbReference type="Gene3D" id="1.20.1250.20">
    <property type="entry name" value="MFS general substrate transporter like domains"/>
    <property type="match status" value="1"/>
</dbReference>
<organism evidence="8 9">
    <name type="scientific">Isosphaera pallida (strain ATCC 43644 / DSM 9630 / IS1B)</name>
    <dbReference type="NCBI Taxonomy" id="575540"/>
    <lineage>
        <taxon>Bacteria</taxon>
        <taxon>Pseudomonadati</taxon>
        <taxon>Planctomycetota</taxon>
        <taxon>Planctomycetia</taxon>
        <taxon>Isosphaerales</taxon>
        <taxon>Isosphaeraceae</taxon>
        <taxon>Isosphaera</taxon>
    </lineage>
</organism>
<feature type="domain" description="Type II secretion system protein GspF" evidence="7">
    <location>
        <begin position="176"/>
        <end position="304"/>
    </location>
</feature>
<name>E8R642_ISOPI</name>
<evidence type="ECO:0000256" key="5">
    <source>
        <dbReference type="ARBA" id="ARBA00023136"/>
    </source>
</evidence>
<evidence type="ECO:0000259" key="7">
    <source>
        <dbReference type="Pfam" id="PF00482"/>
    </source>
</evidence>
<dbReference type="Pfam" id="PF00482">
    <property type="entry name" value="T2SSF"/>
    <property type="match status" value="1"/>
</dbReference>
<dbReference type="HOGENOM" id="CLU_056917_0_1_0"/>
<keyword evidence="3 6" id="KW-0812">Transmembrane</keyword>
<dbReference type="GO" id="GO:0005886">
    <property type="term" value="C:plasma membrane"/>
    <property type="evidence" value="ECO:0007669"/>
    <property type="project" value="UniProtKB-SubCell"/>
</dbReference>
<reference evidence="8 9" key="2">
    <citation type="journal article" date="2011" name="Stand. Genomic Sci.">
        <title>Complete genome sequence of Isosphaera pallida type strain (IS1B).</title>
        <authorList>
            <consortium name="US DOE Joint Genome Institute (JGI-PGF)"/>
            <person name="Goker M."/>
            <person name="Cleland D."/>
            <person name="Saunders E."/>
            <person name="Lapidus A."/>
            <person name="Nolan M."/>
            <person name="Lucas S."/>
            <person name="Hammon N."/>
            <person name="Deshpande S."/>
            <person name="Cheng J.F."/>
            <person name="Tapia R."/>
            <person name="Han C."/>
            <person name="Goodwin L."/>
            <person name="Pitluck S."/>
            <person name="Liolios K."/>
            <person name="Pagani I."/>
            <person name="Ivanova N."/>
            <person name="Mavromatis K."/>
            <person name="Pati A."/>
            <person name="Chen A."/>
            <person name="Palaniappan K."/>
            <person name="Land M."/>
            <person name="Hauser L."/>
            <person name="Chang Y.J."/>
            <person name="Jeffries C.D."/>
            <person name="Detter J.C."/>
            <person name="Beck B."/>
            <person name="Woyke T."/>
            <person name="Bristow J."/>
            <person name="Eisen J.A."/>
            <person name="Markowitz V."/>
            <person name="Hugenholtz P."/>
            <person name="Kyrpides N.C."/>
            <person name="Klenk H.P."/>
        </authorList>
    </citation>
    <scope>NUCLEOTIDE SEQUENCE [LARGE SCALE GENOMIC DNA]</scope>
    <source>
        <strain evidence="9">ATCC 43644 / DSM 9630 / IS1B</strain>
    </source>
</reference>
<feature type="transmembrane region" description="Helical" evidence="6">
    <location>
        <begin position="139"/>
        <end position="160"/>
    </location>
</feature>
<dbReference type="RefSeq" id="WP_013563026.1">
    <property type="nucleotide sequence ID" value="NC_014962.1"/>
</dbReference>
<accession>E8R642</accession>
<sequence>MAGLSPEMMTTVVQLVVALCGALAVVGLMTMLAPKEKDRLGELLKRDKAGPSRLAEERAKKKNEEVKKKIAKVVEEIGKNSAASEKDMSQIKLDLINAGFRSPNAVSIFMGVKLIFFLTSVAVVVPLVYTNYGFTTTGILYMAIGAAIGMIAPSFFLGYLKSRRQEQIFLTLPDALDLMVVCVEAGLGLDAAFNRIASELQTAAPVLCEEFAIANFQIRMGRPRREVLRDLGVRTGVADLRALAAVLIQAERFGSSIASALRVQSDSMRIKRRQIAEEKAAKTAVKLLFPLVLFIFPGIFVVLVGPAAISIKQNLVQK</sequence>
<dbReference type="eggNOG" id="COG2064">
    <property type="taxonomic scope" value="Bacteria"/>
</dbReference>
<dbReference type="AlphaFoldDB" id="E8R642"/>
<proteinExistence type="predicted"/>
<dbReference type="EMBL" id="CP002353">
    <property type="protein sequence ID" value="ADV60737.1"/>
    <property type="molecule type" value="Genomic_DNA"/>
</dbReference>
<protein>
    <submittedName>
        <fullName evidence="8">Type II secretion system F domain protein</fullName>
    </submittedName>
</protein>
<feature type="transmembrane region" description="Helical" evidence="6">
    <location>
        <begin position="287"/>
        <end position="309"/>
    </location>
</feature>